<feature type="compositionally biased region" description="Basic and acidic residues" evidence="12">
    <location>
        <begin position="64"/>
        <end position="83"/>
    </location>
</feature>
<dbReference type="GO" id="GO:0003723">
    <property type="term" value="F:RNA binding"/>
    <property type="evidence" value="ECO:0007669"/>
    <property type="project" value="InterPro"/>
</dbReference>
<evidence type="ECO:0000313" key="14">
    <source>
        <dbReference type="EMBL" id="QDZ18536.1"/>
    </source>
</evidence>
<gene>
    <name evidence="14" type="ORF">A3770_02p10540</name>
</gene>
<dbReference type="PROSITE" id="PS51997">
    <property type="entry name" value="UPF1_CH_RICH"/>
    <property type="match status" value="1"/>
</dbReference>
<dbReference type="InterPro" id="IPR047187">
    <property type="entry name" value="SF1_C_Upf1"/>
</dbReference>
<dbReference type="PANTHER" id="PTHR10887:SF364">
    <property type="entry name" value="REGULATOR OF NONSENSE TRANSCRIPTS 1"/>
    <property type="match status" value="1"/>
</dbReference>
<feature type="compositionally biased region" description="Acidic residues" evidence="12">
    <location>
        <begin position="10"/>
        <end position="19"/>
    </location>
</feature>
<keyword evidence="15" id="KW-1185">Reference proteome</keyword>
<dbReference type="InterPro" id="IPR041677">
    <property type="entry name" value="DNA2/NAM7_AAA_11"/>
</dbReference>
<dbReference type="FunFam" id="3.40.50.300:FF:000097">
    <property type="entry name" value="Regulator of nonsense transcripts 1"/>
    <property type="match status" value="1"/>
</dbReference>
<feature type="region of interest" description="Disordered" evidence="12">
    <location>
        <begin position="48"/>
        <end position="101"/>
    </location>
</feature>
<evidence type="ECO:0000256" key="7">
    <source>
        <dbReference type="ARBA" id="ARBA00022801"/>
    </source>
</evidence>
<dbReference type="CDD" id="cd18808">
    <property type="entry name" value="SF1_C_Upf1"/>
    <property type="match status" value="1"/>
</dbReference>
<evidence type="ECO:0000256" key="8">
    <source>
        <dbReference type="ARBA" id="ARBA00022806"/>
    </source>
</evidence>
<evidence type="ECO:0000256" key="4">
    <source>
        <dbReference type="ARBA" id="ARBA00022723"/>
    </source>
</evidence>
<keyword evidence="6 11" id="KW-0863">Zinc-finger</keyword>
<dbReference type="InterPro" id="IPR041679">
    <property type="entry name" value="DNA2/NAM7-like_C"/>
</dbReference>
<evidence type="ECO:0000256" key="2">
    <source>
        <dbReference type="ARBA" id="ARBA00007913"/>
    </source>
</evidence>
<feature type="compositionally biased region" description="Acidic residues" evidence="12">
    <location>
        <begin position="84"/>
        <end position="101"/>
    </location>
</feature>
<feature type="region of interest" description="Disordered" evidence="12">
    <location>
        <begin position="1"/>
        <end position="28"/>
    </location>
</feature>
<reference evidence="14 15" key="1">
    <citation type="submission" date="2018-07" db="EMBL/GenBank/DDBJ databases">
        <title>The complete nuclear genome of the prasinophyte Chloropicon primus (CCMP1205).</title>
        <authorList>
            <person name="Pombert J.-F."/>
            <person name="Otis C."/>
            <person name="Turmel M."/>
            <person name="Lemieux C."/>
        </authorList>
    </citation>
    <scope>NUCLEOTIDE SEQUENCE [LARGE SCALE GENOMIC DNA]</scope>
    <source>
        <strain evidence="14 15">CCMP1205</strain>
    </source>
</reference>
<feature type="region of interest" description="CC/SHH/C" evidence="11">
    <location>
        <begin position="129"/>
        <end position="157"/>
    </location>
</feature>
<keyword evidence="3" id="KW-0963">Cytoplasm</keyword>
<organism evidence="14 15">
    <name type="scientific">Chloropicon primus</name>
    <dbReference type="NCBI Taxonomy" id="1764295"/>
    <lineage>
        <taxon>Eukaryota</taxon>
        <taxon>Viridiplantae</taxon>
        <taxon>Chlorophyta</taxon>
        <taxon>Chloropicophyceae</taxon>
        <taxon>Chloropicales</taxon>
        <taxon>Chloropicaceae</taxon>
        <taxon>Chloropicon</taxon>
    </lineage>
</organism>
<evidence type="ECO:0000256" key="5">
    <source>
        <dbReference type="ARBA" id="ARBA00022741"/>
    </source>
</evidence>
<dbReference type="GO" id="GO:0016787">
    <property type="term" value="F:hydrolase activity"/>
    <property type="evidence" value="ECO:0007669"/>
    <property type="project" value="UniProtKB-KW"/>
</dbReference>
<accession>A0A5B8MDA1</accession>
<dbReference type="CDD" id="cd21407">
    <property type="entry name" value="1B_UPF1-like"/>
    <property type="match status" value="1"/>
</dbReference>
<dbReference type="CDD" id="cd18039">
    <property type="entry name" value="DEXXQc_UPF1"/>
    <property type="match status" value="1"/>
</dbReference>
<dbReference type="GO" id="GO:0005524">
    <property type="term" value="F:ATP binding"/>
    <property type="evidence" value="ECO:0007669"/>
    <property type="project" value="UniProtKB-KW"/>
</dbReference>
<dbReference type="Pfam" id="PF09416">
    <property type="entry name" value="UPF1_Zn_bind"/>
    <property type="match status" value="1"/>
</dbReference>
<dbReference type="InterPro" id="IPR027417">
    <property type="entry name" value="P-loop_NTPase"/>
</dbReference>
<comment type="similarity">
    <text evidence="2">Belongs to the DNA2/NAM7 helicase family.</text>
</comment>
<evidence type="ECO:0000259" key="13">
    <source>
        <dbReference type="PROSITE" id="PS51997"/>
    </source>
</evidence>
<keyword evidence="8 14" id="KW-0347">Helicase</keyword>
<evidence type="ECO:0000256" key="9">
    <source>
        <dbReference type="ARBA" id="ARBA00022833"/>
    </source>
</evidence>
<dbReference type="STRING" id="1764295.A0A5B8MDA1"/>
<dbReference type="Proteomes" id="UP000316726">
    <property type="component" value="Chromosome 2"/>
</dbReference>
<dbReference type="Pfam" id="PF13087">
    <property type="entry name" value="AAA_12"/>
    <property type="match status" value="1"/>
</dbReference>
<proteinExistence type="inferred from homology"/>
<dbReference type="GO" id="GO:0003724">
    <property type="term" value="F:RNA helicase activity"/>
    <property type="evidence" value="ECO:0007669"/>
    <property type="project" value="InterPro"/>
</dbReference>
<dbReference type="Pfam" id="PF18141">
    <property type="entry name" value="UPF1_1B_dom"/>
    <property type="match status" value="1"/>
</dbReference>
<dbReference type="AlphaFoldDB" id="A0A5B8MDA1"/>
<dbReference type="InterPro" id="IPR040812">
    <property type="entry name" value="UPF1_1B_dom"/>
</dbReference>
<dbReference type="CDD" id="cd21400">
    <property type="entry name" value="ZBD_UPF1-like"/>
    <property type="match status" value="1"/>
</dbReference>
<evidence type="ECO:0000256" key="11">
    <source>
        <dbReference type="PROSITE-ProRule" id="PRU01341"/>
    </source>
</evidence>
<name>A0A5B8MDA1_9CHLO</name>
<evidence type="ECO:0000313" key="15">
    <source>
        <dbReference type="Proteomes" id="UP000316726"/>
    </source>
</evidence>
<evidence type="ECO:0000256" key="1">
    <source>
        <dbReference type="ARBA" id="ARBA00004496"/>
    </source>
</evidence>
<dbReference type="Gene3D" id="3.40.50.300">
    <property type="entry name" value="P-loop containing nucleotide triphosphate hydrolases"/>
    <property type="match status" value="2"/>
</dbReference>
<keyword evidence="5" id="KW-0547">Nucleotide-binding</keyword>
<dbReference type="Pfam" id="PF13086">
    <property type="entry name" value="AAA_11"/>
    <property type="match status" value="1"/>
</dbReference>
<feature type="domain" description="Upf1" evidence="13">
    <location>
        <begin position="107"/>
        <end position="265"/>
    </location>
</feature>
<sequence length="1010" mass="114379">MATREREEEGVADLQEEWESGNMAVEPESIIEAAISTDDNEREQEILEKGTRALKLDGGGGGEGTREGEEARRRGSGSDREGGDNEDGALDENENELGEGDNEELIPEELPEHACRYCGIHNPAAVARCKSTGNWFCNSRAGTSASHMVYHLIKSKNREVVLHKNSPLGETVLECYNCGCRNVFLLGFIRAKSEEICMILCRDPCLQNNAIKDDEDWDLSQWQPIIEDKAFLPWLVQDPLDHEVFRARKLRMADVNRLEEMWKQKPDATAEDLNQPTEEEDPQQVMLHYNDAYDYQSVFQPLVKLEAEYDKQMKESQTKDGIVVRWETLDKGSIVANFVITQYDMDLRLMQGDELELRWKGPTREWSAVGNVLRVTNATEEISLEIRNQKWFPEHDSTGYSVDFIWKSTPYDRMQAALKRFAVKQDALSQYLYHKILGHDVEEQPLKNKLPKKYNAPNLPALNQIQIKAVSSVLGNPLSLIQGPPGTGKTVTSATIVYHMAKTFQSQILVCAPSNIAVDQLAEKINMTGLKVVRLAAKSREAITSNVEELTLHYQVQNVETAENHELQRLLRKRANQNISMSEEKKLMKLIRQSEQEFLKAADVICCTCVGAGDPRLRKMKFKHVLIDESTQATEPECFIPLVMNCKQAVLVGDQCQLGPVIMCKKVQKAGLVQSLFERLMALGIKPIRLQVQYRMHPCLSEFPSNMFYEGTLQNGVTTPERTLTNVDFPWPLPSAPMMFYSQMGQEELSSTGTSYLNRTEAANVEKIVTTFLRGNINPEQIGVITPYEGQRAYVVAHMLRSGPLGQRLYKDIEVASVDSFQGREKDLIILSCVRSNEHQGIGFLSDPRRLNVALTRAKYGLVILGNPKLLSKQPLWNALLRHFRDKDLLVEGPLNNLKMSMVIFHKTKDYAAWKAQSGYGRVRYGDQEGRDQGRHWYGEGPGDGGYGGYRTDHYNDYYADGPRGPGDYYDPYDPRHMGDNGNWRSASDMYTAYDTGQYRQPDYGGGNNY</sequence>
<dbReference type="GO" id="GO:0000184">
    <property type="term" value="P:nuclear-transcribed mRNA catabolic process, nonsense-mediated decay"/>
    <property type="evidence" value="ECO:0007669"/>
    <property type="project" value="InterPro"/>
</dbReference>
<dbReference type="InterPro" id="IPR018999">
    <property type="entry name" value="UPF1_CH/ZBD"/>
</dbReference>
<dbReference type="Gene3D" id="2.40.30.230">
    <property type="match status" value="1"/>
</dbReference>
<comment type="subcellular location">
    <subcellularLocation>
        <location evidence="1">Cytoplasm</location>
    </subcellularLocation>
</comment>
<keyword evidence="4 11" id="KW-0479">Metal-binding</keyword>
<dbReference type="PANTHER" id="PTHR10887">
    <property type="entry name" value="DNA2/NAM7 HELICASE FAMILY"/>
    <property type="match status" value="1"/>
</dbReference>
<evidence type="ECO:0000256" key="12">
    <source>
        <dbReference type="SAM" id="MobiDB-lite"/>
    </source>
</evidence>
<feature type="region of interest" description="C3H" evidence="11">
    <location>
        <begin position="115"/>
        <end position="147"/>
    </location>
</feature>
<evidence type="ECO:0000256" key="10">
    <source>
        <dbReference type="ARBA" id="ARBA00022840"/>
    </source>
</evidence>
<keyword evidence="9 11" id="KW-0862">Zinc</keyword>
<protein>
    <submittedName>
        <fullName evidence="14">RNA helicase UPF1</fullName>
    </submittedName>
</protein>
<evidence type="ECO:0000256" key="6">
    <source>
        <dbReference type="ARBA" id="ARBA00022771"/>
    </source>
</evidence>
<dbReference type="EMBL" id="CP031035">
    <property type="protein sequence ID" value="QDZ18536.1"/>
    <property type="molecule type" value="Genomic_DNA"/>
</dbReference>
<dbReference type="InterPro" id="IPR045055">
    <property type="entry name" value="DNA2/NAM7-like"/>
</dbReference>
<evidence type="ECO:0000256" key="3">
    <source>
        <dbReference type="ARBA" id="ARBA00022490"/>
    </source>
</evidence>
<feature type="region of interest" description="C4" evidence="11">
    <location>
        <begin position="175"/>
        <end position="205"/>
    </location>
</feature>
<dbReference type="Gene3D" id="6.10.140.1240">
    <property type="match status" value="1"/>
</dbReference>
<dbReference type="OrthoDB" id="6513042at2759"/>
<dbReference type="SUPFAM" id="SSF52540">
    <property type="entry name" value="P-loop containing nucleoside triphosphate hydrolases"/>
    <property type="match status" value="1"/>
</dbReference>
<keyword evidence="7" id="KW-0378">Hydrolase</keyword>
<dbReference type="GO" id="GO:0008270">
    <property type="term" value="F:zinc ion binding"/>
    <property type="evidence" value="ECO:0007669"/>
    <property type="project" value="UniProtKB-UniRule"/>
</dbReference>
<dbReference type="GO" id="GO:0005737">
    <property type="term" value="C:cytoplasm"/>
    <property type="evidence" value="ECO:0007669"/>
    <property type="project" value="UniProtKB-SubCell"/>
</dbReference>
<keyword evidence="10" id="KW-0067">ATP-binding</keyword>